<accession>A0A1I7T8B9</accession>
<reference evidence="3" key="1">
    <citation type="submission" date="2016-11" db="UniProtKB">
        <authorList>
            <consortium name="WormBaseParasite"/>
        </authorList>
    </citation>
    <scope>IDENTIFICATION</scope>
</reference>
<feature type="region of interest" description="Disordered" evidence="1">
    <location>
        <begin position="33"/>
        <end position="88"/>
    </location>
</feature>
<dbReference type="Proteomes" id="UP000095282">
    <property type="component" value="Unplaced"/>
</dbReference>
<feature type="compositionally biased region" description="Basic residues" evidence="1">
    <location>
        <begin position="54"/>
        <end position="72"/>
    </location>
</feature>
<evidence type="ECO:0000256" key="1">
    <source>
        <dbReference type="SAM" id="MobiDB-lite"/>
    </source>
</evidence>
<evidence type="ECO:0000313" key="2">
    <source>
        <dbReference type="Proteomes" id="UP000095282"/>
    </source>
</evidence>
<organism evidence="2 3">
    <name type="scientific">Caenorhabditis tropicalis</name>
    <dbReference type="NCBI Taxonomy" id="1561998"/>
    <lineage>
        <taxon>Eukaryota</taxon>
        <taxon>Metazoa</taxon>
        <taxon>Ecdysozoa</taxon>
        <taxon>Nematoda</taxon>
        <taxon>Chromadorea</taxon>
        <taxon>Rhabditida</taxon>
        <taxon>Rhabditina</taxon>
        <taxon>Rhabditomorpha</taxon>
        <taxon>Rhabditoidea</taxon>
        <taxon>Rhabditidae</taxon>
        <taxon>Peloderinae</taxon>
        <taxon>Caenorhabditis</taxon>
    </lineage>
</organism>
<evidence type="ECO:0000313" key="3">
    <source>
        <dbReference type="WBParaSite" id="Csp11.Scaffold542.g3403.t2"/>
    </source>
</evidence>
<sequence>MAANRSPSSLLLMVSYWLQRHYVDDGAKRWDGEETAEAAQRPGGIDDDDDRGSATRRRQKERKSPRRVKRRLHLDESNKGRRKQRILN</sequence>
<dbReference type="WBParaSite" id="Csp11.Scaffold542.g3403.t2">
    <property type="protein sequence ID" value="Csp11.Scaffold542.g3403.t2"/>
    <property type="gene ID" value="Csp11.Scaffold542.g3403"/>
</dbReference>
<keyword evidence="2" id="KW-1185">Reference proteome</keyword>
<dbReference type="AlphaFoldDB" id="A0A1I7T8B9"/>
<name>A0A1I7T8B9_9PELO</name>
<protein>
    <submittedName>
        <fullName evidence="3">BZIP domain-containing protein</fullName>
    </submittedName>
</protein>
<proteinExistence type="predicted"/>